<dbReference type="InterPro" id="IPR051335">
    <property type="entry name" value="Alanyl-tRNA_Editing_Enzymes"/>
</dbReference>
<dbReference type="GO" id="GO:0003676">
    <property type="term" value="F:nucleic acid binding"/>
    <property type="evidence" value="ECO:0007669"/>
    <property type="project" value="InterPro"/>
</dbReference>
<dbReference type="InterPro" id="IPR009000">
    <property type="entry name" value="Transl_B-barrel_sf"/>
</dbReference>
<evidence type="ECO:0000256" key="6">
    <source>
        <dbReference type="ARBA" id="ARBA00032577"/>
    </source>
</evidence>
<evidence type="ECO:0000313" key="8">
    <source>
        <dbReference type="EMBL" id="BDW85315.1"/>
    </source>
</evidence>
<dbReference type="InterPro" id="IPR012947">
    <property type="entry name" value="tRNA_SAD"/>
</dbReference>
<protein>
    <recommendedName>
        <fullName evidence="3">Alanine--tRNA ligase</fullName>
    </recommendedName>
    <alternativeName>
        <fullName evidence="6">Alanyl-tRNA synthetase</fullName>
    </alternativeName>
</protein>
<organism evidence="8 9">
    <name type="scientific">Roseicyclus marinus</name>
    <dbReference type="NCBI Taxonomy" id="2161673"/>
    <lineage>
        <taxon>Bacteria</taxon>
        <taxon>Pseudomonadati</taxon>
        <taxon>Pseudomonadota</taxon>
        <taxon>Alphaproteobacteria</taxon>
        <taxon>Rhodobacterales</taxon>
        <taxon>Roseobacteraceae</taxon>
        <taxon>Roseicyclus</taxon>
    </lineage>
</organism>
<dbReference type="GO" id="GO:0005524">
    <property type="term" value="F:ATP binding"/>
    <property type="evidence" value="ECO:0007669"/>
    <property type="project" value="InterPro"/>
</dbReference>
<sequence>MMTEPLFMTDAYRKSASARVIALTEEGGIVLDRTIFYARGGGQPGDSGILDWEGGRIPVATAVKGEGAAIVLVPAEPGRLPPVGAEVNQRIDWDRRYGHMRIHTALHLLSVVMPFPVTGGAIGADKGRLDFDMPDAPEEKALIEGRLNALITRDLAVSEDWITEAELDANPGLVKTLSVQPPRGAGRIRLVRIGEGAGQVDLQPCGGTHVKRTGEIGKLAIGKMEKKGRQNRRITIELV</sequence>
<dbReference type="Gene3D" id="3.30.980.10">
    <property type="entry name" value="Threonyl-trna Synthetase, Chain A, domain 2"/>
    <property type="match status" value="1"/>
</dbReference>
<dbReference type="PROSITE" id="PS50860">
    <property type="entry name" value="AA_TRNA_LIGASE_II_ALA"/>
    <property type="match status" value="1"/>
</dbReference>
<dbReference type="Pfam" id="PF01411">
    <property type="entry name" value="tRNA-synt_2c"/>
    <property type="match status" value="1"/>
</dbReference>
<keyword evidence="5" id="KW-0862">Zinc</keyword>
<accession>A0AA48HCM6</accession>
<dbReference type="SUPFAM" id="SSF50447">
    <property type="entry name" value="Translation proteins"/>
    <property type="match status" value="1"/>
</dbReference>
<reference evidence="8 9" key="1">
    <citation type="submission" date="2023-01" db="EMBL/GenBank/DDBJ databases">
        <title>Complete genome sequence of Roseicyclus marinus strain Dej080120_10.</title>
        <authorList>
            <person name="Ueki S."/>
            <person name="Maruyama F."/>
        </authorList>
    </citation>
    <scope>NUCLEOTIDE SEQUENCE [LARGE SCALE GENOMIC DNA]</scope>
    <source>
        <strain evidence="8 9">Dej080120_10</strain>
    </source>
</reference>
<dbReference type="InterPro" id="IPR018165">
    <property type="entry name" value="Ala-tRNA-synth_IIc_core"/>
</dbReference>
<dbReference type="GO" id="GO:0004813">
    <property type="term" value="F:alanine-tRNA ligase activity"/>
    <property type="evidence" value="ECO:0007669"/>
    <property type="project" value="InterPro"/>
</dbReference>
<dbReference type="EMBL" id="AP027266">
    <property type="protein sequence ID" value="BDW85315.1"/>
    <property type="molecule type" value="Genomic_DNA"/>
</dbReference>
<dbReference type="GO" id="GO:0046872">
    <property type="term" value="F:metal ion binding"/>
    <property type="evidence" value="ECO:0007669"/>
    <property type="project" value="UniProtKB-KW"/>
</dbReference>
<evidence type="ECO:0000259" key="7">
    <source>
        <dbReference type="PROSITE" id="PS50860"/>
    </source>
</evidence>
<keyword evidence="8" id="KW-0378">Hydrolase</keyword>
<dbReference type="AlphaFoldDB" id="A0AA48HCM6"/>
<keyword evidence="4" id="KW-0479">Metal-binding</keyword>
<evidence type="ECO:0000256" key="5">
    <source>
        <dbReference type="ARBA" id="ARBA00022833"/>
    </source>
</evidence>
<dbReference type="Pfam" id="PF07973">
    <property type="entry name" value="tRNA_SAD"/>
    <property type="match status" value="1"/>
</dbReference>
<evidence type="ECO:0000313" key="9">
    <source>
        <dbReference type="Proteomes" id="UP001337723"/>
    </source>
</evidence>
<comment type="subcellular location">
    <subcellularLocation>
        <location evidence="2">Cytoplasm</location>
    </subcellularLocation>
</comment>
<dbReference type="InterPro" id="IPR018164">
    <property type="entry name" value="Ala-tRNA-synth_IIc_N"/>
</dbReference>
<keyword evidence="9" id="KW-1185">Reference proteome</keyword>
<dbReference type="SUPFAM" id="SSF55186">
    <property type="entry name" value="ThrRS/AlaRS common domain"/>
    <property type="match status" value="1"/>
</dbReference>
<name>A0AA48HCM6_9RHOB</name>
<dbReference type="KEGG" id="rmai:MACH21_14920"/>
<dbReference type="PANTHER" id="PTHR43462:SF1">
    <property type="entry name" value="ALANYL-TRNA EDITING PROTEIN AARSD1"/>
    <property type="match status" value="1"/>
</dbReference>
<dbReference type="PANTHER" id="PTHR43462">
    <property type="entry name" value="ALANYL-TRNA EDITING PROTEIN"/>
    <property type="match status" value="1"/>
</dbReference>
<dbReference type="Proteomes" id="UP001337723">
    <property type="component" value="Chromosome"/>
</dbReference>
<evidence type="ECO:0000256" key="4">
    <source>
        <dbReference type="ARBA" id="ARBA00022723"/>
    </source>
</evidence>
<evidence type="ECO:0000256" key="1">
    <source>
        <dbReference type="ARBA" id="ARBA00001947"/>
    </source>
</evidence>
<dbReference type="Gene3D" id="2.40.30.130">
    <property type="match status" value="1"/>
</dbReference>
<gene>
    <name evidence="8" type="ORF">MACH21_14920</name>
</gene>
<comment type="cofactor">
    <cofactor evidence="1">
        <name>Zn(2+)</name>
        <dbReference type="ChEBI" id="CHEBI:29105"/>
    </cofactor>
</comment>
<dbReference type="SMART" id="SM00863">
    <property type="entry name" value="tRNA_SAD"/>
    <property type="match status" value="1"/>
</dbReference>
<dbReference type="InterPro" id="IPR018163">
    <property type="entry name" value="Thr/Ala-tRNA-synth_IIc_edit"/>
</dbReference>
<dbReference type="GO" id="GO:0006419">
    <property type="term" value="P:alanyl-tRNA aminoacylation"/>
    <property type="evidence" value="ECO:0007669"/>
    <property type="project" value="InterPro"/>
</dbReference>
<evidence type="ECO:0000256" key="2">
    <source>
        <dbReference type="ARBA" id="ARBA00004496"/>
    </source>
</evidence>
<proteinExistence type="predicted"/>
<evidence type="ECO:0000256" key="3">
    <source>
        <dbReference type="ARBA" id="ARBA00017959"/>
    </source>
</evidence>
<dbReference type="GO" id="GO:0002161">
    <property type="term" value="F:aminoacyl-tRNA deacylase activity"/>
    <property type="evidence" value="ECO:0007669"/>
    <property type="project" value="UniProtKB-ARBA"/>
</dbReference>
<dbReference type="GO" id="GO:0005737">
    <property type="term" value="C:cytoplasm"/>
    <property type="evidence" value="ECO:0007669"/>
    <property type="project" value="UniProtKB-SubCell"/>
</dbReference>
<feature type="domain" description="Alanyl-transfer RNA synthetases family profile" evidence="7">
    <location>
        <begin position="1"/>
        <end position="234"/>
    </location>
</feature>